<dbReference type="GeneID" id="66976089"/>
<dbReference type="KEGG" id="mod:AS202_19540"/>
<dbReference type="Proteomes" id="UP000069030">
    <property type="component" value="Chromosome"/>
</dbReference>
<sequence length="65" mass="7577">MNKNIEKIITFLVLLGLVSGIYNLDMDNLWSIQHNWLSYIGFIIFIAYLVYSVKKAAKIQDQKNL</sequence>
<protein>
    <submittedName>
        <fullName evidence="1">Uncharacterized protein</fullName>
    </submittedName>
</protein>
<dbReference type="EMBL" id="CP013690">
    <property type="protein sequence ID" value="ALU28205.1"/>
    <property type="molecule type" value="Genomic_DNA"/>
</dbReference>
<reference evidence="1 2" key="1">
    <citation type="journal article" date="2016" name="J. Zhejiang Univ. Sci. B">
        <title>Antibiotic resistance mechanisms of Myroides sp.</title>
        <authorList>
            <person name="Hu S."/>
            <person name="Yuan S."/>
            <person name="Qu H."/>
            <person name="Jiang T."/>
            <person name="Zhou Y."/>
            <person name="Wang M."/>
            <person name="Ming D."/>
        </authorList>
    </citation>
    <scope>NUCLEOTIDE SEQUENCE [LARGE SCALE GENOMIC DNA]</scope>
    <source>
        <strain evidence="1 2">PR63039</strain>
    </source>
</reference>
<evidence type="ECO:0000313" key="2">
    <source>
        <dbReference type="Proteomes" id="UP000069030"/>
    </source>
</evidence>
<gene>
    <name evidence="1" type="ORF">AS202_19540</name>
</gene>
<accession>A0A0S7EF91</accession>
<evidence type="ECO:0000313" key="1">
    <source>
        <dbReference type="EMBL" id="ALU28205.1"/>
    </source>
</evidence>
<organism evidence="1 2">
    <name type="scientific">Myroides odoratimimus</name>
    <dbReference type="NCBI Taxonomy" id="76832"/>
    <lineage>
        <taxon>Bacteria</taxon>
        <taxon>Pseudomonadati</taxon>
        <taxon>Bacteroidota</taxon>
        <taxon>Flavobacteriia</taxon>
        <taxon>Flavobacteriales</taxon>
        <taxon>Flavobacteriaceae</taxon>
        <taxon>Myroides</taxon>
    </lineage>
</organism>
<proteinExistence type="predicted"/>
<dbReference type="AlphaFoldDB" id="A0A0S7EF91"/>
<dbReference type="eggNOG" id="ENOG5030P1V">
    <property type="taxonomic scope" value="Bacteria"/>
</dbReference>
<name>A0A0S7EF91_9FLAO</name>
<dbReference type="RefSeq" id="WP_006263693.1">
    <property type="nucleotide sequence ID" value="NZ_BCMQ01000004.1"/>
</dbReference>